<reference evidence="2 3" key="1">
    <citation type="submission" date="2011-10" db="EMBL/GenBank/DDBJ databases">
        <title>Whole genome sequence of Selenomonas ruminantium subsp. lactilytica TAM6421.</title>
        <authorList>
            <person name="Oguchi A."/>
            <person name="Ankai A."/>
            <person name="Kaneko J."/>
            <person name="Yamada-Narita S."/>
            <person name="Fukui S."/>
            <person name="Takahashi M."/>
            <person name="Onodera T."/>
            <person name="Kojima S."/>
            <person name="Fushimi T."/>
            <person name="Abe N."/>
            <person name="Kamio Y."/>
            <person name="Yamazaki S."/>
            <person name="Fujita N."/>
        </authorList>
    </citation>
    <scope>NUCLEOTIDE SEQUENCE [LARGE SCALE GENOMIC DNA]</scope>
    <source>
        <strain evidence="3">NBRC 103574 / TAM6421</strain>
    </source>
</reference>
<name>I0GUK1_SELRL</name>
<dbReference type="OrthoDB" id="1664405at2"/>
<dbReference type="HOGENOM" id="CLU_1331177_0_0_9"/>
<dbReference type="Proteomes" id="UP000007887">
    <property type="component" value="Chromosome"/>
</dbReference>
<keyword evidence="1" id="KW-0732">Signal</keyword>
<dbReference type="EMBL" id="AP012292">
    <property type="protein sequence ID" value="BAL84438.1"/>
    <property type="molecule type" value="Genomic_DNA"/>
</dbReference>
<dbReference type="PROSITE" id="PS51257">
    <property type="entry name" value="PROKAR_LIPOPROTEIN"/>
    <property type="match status" value="1"/>
</dbReference>
<evidence type="ECO:0008006" key="4">
    <source>
        <dbReference type="Google" id="ProtNLM"/>
    </source>
</evidence>
<dbReference type="RefSeq" id="WP_014425855.1">
    <property type="nucleotide sequence ID" value="NC_017068.1"/>
</dbReference>
<protein>
    <recommendedName>
        <fullName evidence="4">DUF5105 domain-containing protein</fullName>
    </recommendedName>
</protein>
<organism evidence="2 3">
    <name type="scientific">Selenomonas ruminantium subsp. lactilytica (strain NBRC 103574 / TAM6421)</name>
    <dbReference type="NCBI Taxonomy" id="927704"/>
    <lineage>
        <taxon>Bacteria</taxon>
        <taxon>Bacillati</taxon>
        <taxon>Bacillota</taxon>
        <taxon>Negativicutes</taxon>
        <taxon>Selenomonadales</taxon>
        <taxon>Selenomonadaceae</taxon>
        <taxon>Selenomonas</taxon>
    </lineage>
</organism>
<feature type="signal peptide" evidence="1">
    <location>
        <begin position="1"/>
        <end position="26"/>
    </location>
</feature>
<gene>
    <name evidence="2" type="ordered locus">SELR_27300</name>
</gene>
<dbReference type="AlphaFoldDB" id="I0GUK1"/>
<sequence>MKTSRWGKSVYLCVVLCFLCFLVAGCAPKEKPEDNVMSLSKGILYQDAETLSKFKVDSDKMHKEMINAFNRNFNAGSAGIFSKDQSTRVGESCLNMLKRAEISTKAKSQDGEKAEVEITVSKFDMEKAFNEQTLVEKLKSRLPANASEKMVIETITDIMVETMDGLQPDGTQTITVQCTYDKNNKMWMPDDVEKFTDQLLSTVLDI</sequence>
<proteinExistence type="predicted"/>
<accession>I0GUK1</accession>
<dbReference type="KEGG" id="sri:SELR_27300"/>
<evidence type="ECO:0000256" key="1">
    <source>
        <dbReference type="SAM" id="SignalP"/>
    </source>
</evidence>
<evidence type="ECO:0000313" key="3">
    <source>
        <dbReference type="Proteomes" id="UP000007887"/>
    </source>
</evidence>
<evidence type="ECO:0000313" key="2">
    <source>
        <dbReference type="EMBL" id="BAL84438.1"/>
    </source>
</evidence>
<feature type="chain" id="PRO_5039557910" description="DUF5105 domain-containing protein" evidence="1">
    <location>
        <begin position="27"/>
        <end position="206"/>
    </location>
</feature>
<dbReference type="PATRIC" id="fig|927704.6.peg.2818"/>